<organism evidence="2 3">
    <name type="scientific">Armillaria gallica</name>
    <name type="common">Bulbous honey fungus</name>
    <name type="synonym">Armillaria bulbosa</name>
    <dbReference type="NCBI Taxonomy" id="47427"/>
    <lineage>
        <taxon>Eukaryota</taxon>
        <taxon>Fungi</taxon>
        <taxon>Dikarya</taxon>
        <taxon>Basidiomycota</taxon>
        <taxon>Agaricomycotina</taxon>
        <taxon>Agaricomycetes</taxon>
        <taxon>Agaricomycetidae</taxon>
        <taxon>Agaricales</taxon>
        <taxon>Marasmiineae</taxon>
        <taxon>Physalacriaceae</taxon>
        <taxon>Armillaria</taxon>
    </lineage>
</organism>
<dbReference type="Proteomes" id="UP000217790">
    <property type="component" value="Unassembled WGS sequence"/>
</dbReference>
<dbReference type="EMBL" id="KZ293714">
    <property type="protein sequence ID" value="PBK82646.1"/>
    <property type="molecule type" value="Genomic_DNA"/>
</dbReference>
<protein>
    <submittedName>
        <fullName evidence="2">Uncharacterized protein</fullName>
    </submittedName>
</protein>
<keyword evidence="3" id="KW-1185">Reference proteome</keyword>
<accession>A0A2H3D5A3</accession>
<evidence type="ECO:0000256" key="1">
    <source>
        <dbReference type="SAM" id="MobiDB-lite"/>
    </source>
</evidence>
<feature type="region of interest" description="Disordered" evidence="1">
    <location>
        <begin position="32"/>
        <end position="113"/>
    </location>
</feature>
<dbReference type="AlphaFoldDB" id="A0A2H3D5A3"/>
<name>A0A2H3D5A3_ARMGA</name>
<dbReference type="STRING" id="47427.A0A2H3D5A3"/>
<evidence type="ECO:0000313" key="2">
    <source>
        <dbReference type="EMBL" id="PBK82646.1"/>
    </source>
</evidence>
<dbReference type="OrthoDB" id="427186at2759"/>
<dbReference type="InParanoid" id="A0A2H3D5A3"/>
<sequence length="192" mass="20802">MARYYPAVEGPVLAFADDTLDGRRTAVKEEAVARAQKMSPPTNGDLLPLSSINGNTTHASREQPVYKASSSTSSPEIARTGEEDGEIEEAPCSIGRRRSTSIPDASVNTGGQHSAFVPLHEDKTTGKHVVHNIDRTRARRTDKALTPDQDALSERVLEPIREYIKDLNADGNLEFSLMALIEDDTTPGCIGT</sequence>
<reference evidence="3" key="1">
    <citation type="journal article" date="2017" name="Nat. Ecol. Evol.">
        <title>Genome expansion and lineage-specific genetic innovations in the forest pathogenic fungi Armillaria.</title>
        <authorList>
            <person name="Sipos G."/>
            <person name="Prasanna A.N."/>
            <person name="Walter M.C."/>
            <person name="O'Connor E."/>
            <person name="Balint B."/>
            <person name="Krizsan K."/>
            <person name="Kiss B."/>
            <person name="Hess J."/>
            <person name="Varga T."/>
            <person name="Slot J."/>
            <person name="Riley R."/>
            <person name="Boka B."/>
            <person name="Rigling D."/>
            <person name="Barry K."/>
            <person name="Lee J."/>
            <person name="Mihaltcheva S."/>
            <person name="LaButti K."/>
            <person name="Lipzen A."/>
            <person name="Waldron R."/>
            <person name="Moloney N.M."/>
            <person name="Sperisen C."/>
            <person name="Kredics L."/>
            <person name="Vagvoelgyi C."/>
            <person name="Patrignani A."/>
            <person name="Fitzpatrick D."/>
            <person name="Nagy I."/>
            <person name="Doyle S."/>
            <person name="Anderson J.B."/>
            <person name="Grigoriev I.V."/>
            <person name="Gueldener U."/>
            <person name="Muensterkoetter M."/>
            <person name="Nagy L.G."/>
        </authorList>
    </citation>
    <scope>NUCLEOTIDE SEQUENCE [LARGE SCALE GENOMIC DNA]</scope>
    <source>
        <strain evidence="3">Ar21-2</strain>
    </source>
</reference>
<evidence type="ECO:0000313" key="3">
    <source>
        <dbReference type="Proteomes" id="UP000217790"/>
    </source>
</evidence>
<proteinExistence type="predicted"/>
<gene>
    <name evidence="2" type="ORF">ARMGADRAFT_1090094</name>
</gene>
<feature type="compositionally biased region" description="Polar residues" evidence="1">
    <location>
        <begin position="100"/>
        <end position="112"/>
    </location>
</feature>